<sequence length="68" mass="7445">MRWLMVRFAGLALSLMDPMRQAERRRDSTLLAGGGPTWAGGPVKCEDFLHCQEEAPGTPLIRPSSGAF</sequence>
<reference evidence="2 3" key="2">
    <citation type="submission" date="2018-11" db="EMBL/GenBank/DDBJ databases">
        <authorList>
            <consortium name="Pathogen Informatics"/>
        </authorList>
    </citation>
    <scope>NUCLEOTIDE SEQUENCE [LARGE SCALE GENOMIC DNA]</scope>
    <source>
        <strain evidence="2 3">Egypt</strain>
    </source>
</reference>
<dbReference type="WBParaSite" id="ECPE_0001588701-mRNA-1">
    <property type="protein sequence ID" value="ECPE_0001588701-mRNA-1"/>
    <property type="gene ID" value="ECPE_0001588701"/>
</dbReference>
<accession>A0A183B9G2</accession>
<protein>
    <submittedName>
        <fullName evidence="4">Secreted protein</fullName>
    </submittedName>
</protein>
<evidence type="ECO:0000313" key="4">
    <source>
        <dbReference type="WBParaSite" id="ECPE_0001588701-mRNA-1"/>
    </source>
</evidence>
<feature type="signal peptide" evidence="1">
    <location>
        <begin position="1"/>
        <end position="22"/>
    </location>
</feature>
<gene>
    <name evidence="2" type="ORF">ECPE_LOCUS15847</name>
</gene>
<dbReference type="AlphaFoldDB" id="A0A183B9G2"/>
<reference evidence="4" key="1">
    <citation type="submission" date="2016-06" db="UniProtKB">
        <authorList>
            <consortium name="WormBaseParasite"/>
        </authorList>
    </citation>
    <scope>IDENTIFICATION</scope>
</reference>
<dbReference type="EMBL" id="UZAN01061982">
    <property type="protein sequence ID" value="VDP93119.1"/>
    <property type="molecule type" value="Genomic_DNA"/>
</dbReference>
<keyword evidence="3" id="KW-1185">Reference proteome</keyword>
<proteinExistence type="predicted"/>
<name>A0A183B9G2_9TREM</name>
<evidence type="ECO:0000256" key="1">
    <source>
        <dbReference type="SAM" id="SignalP"/>
    </source>
</evidence>
<evidence type="ECO:0000313" key="3">
    <source>
        <dbReference type="Proteomes" id="UP000272942"/>
    </source>
</evidence>
<dbReference type="Proteomes" id="UP000272942">
    <property type="component" value="Unassembled WGS sequence"/>
</dbReference>
<organism evidence="4">
    <name type="scientific">Echinostoma caproni</name>
    <dbReference type="NCBI Taxonomy" id="27848"/>
    <lineage>
        <taxon>Eukaryota</taxon>
        <taxon>Metazoa</taxon>
        <taxon>Spiralia</taxon>
        <taxon>Lophotrochozoa</taxon>
        <taxon>Platyhelminthes</taxon>
        <taxon>Trematoda</taxon>
        <taxon>Digenea</taxon>
        <taxon>Plagiorchiida</taxon>
        <taxon>Echinostomata</taxon>
        <taxon>Echinostomatoidea</taxon>
        <taxon>Echinostomatidae</taxon>
        <taxon>Echinostoma</taxon>
    </lineage>
</organism>
<evidence type="ECO:0000313" key="2">
    <source>
        <dbReference type="EMBL" id="VDP93119.1"/>
    </source>
</evidence>
<keyword evidence="1" id="KW-0732">Signal</keyword>
<feature type="chain" id="PRO_5043138362" evidence="1">
    <location>
        <begin position="23"/>
        <end position="68"/>
    </location>
</feature>